<protein>
    <recommendedName>
        <fullName evidence="1">Stage 0 sporulation protein A homolog</fullName>
    </recommendedName>
</protein>
<organism evidence="9 10">
    <name type="scientific">Kineothrix sedimenti</name>
    <dbReference type="NCBI Taxonomy" id="3123317"/>
    <lineage>
        <taxon>Bacteria</taxon>
        <taxon>Bacillati</taxon>
        <taxon>Bacillota</taxon>
        <taxon>Clostridia</taxon>
        <taxon>Lachnospirales</taxon>
        <taxon>Lachnospiraceae</taxon>
        <taxon>Kineothrix</taxon>
    </lineage>
</organism>
<dbReference type="PANTHER" id="PTHR43280">
    <property type="entry name" value="ARAC-FAMILY TRANSCRIPTIONAL REGULATOR"/>
    <property type="match status" value="1"/>
</dbReference>
<evidence type="ECO:0000313" key="9">
    <source>
        <dbReference type="EMBL" id="XAH73923.1"/>
    </source>
</evidence>
<dbReference type="InterPro" id="IPR009057">
    <property type="entry name" value="Homeodomain-like_sf"/>
</dbReference>
<dbReference type="EMBL" id="CP146256">
    <property type="protein sequence ID" value="XAH73923.1"/>
    <property type="molecule type" value="Genomic_DNA"/>
</dbReference>
<dbReference type="SMART" id="SM00342">
    <property type="entry name" value="HTH_ARAC"/>
    <property type="match status" value="1"/>
</dbReference>
<proteinExistence type="predicted"/>
<dbReference type="InterPro" id="IPR011006">
    <property type="entry name" value="CheY-like_superfamily"/>
</dbReference>
<keyword evidence="10" id="KW-1185">Reference proteome</keyword>
<dbReference type="PANTHER" id="PTHR43280:SF10">
    <property type="entry name" value="REGULATORY PROTEIN POCR"/>
    <property type="match status" value="1"/>
</dbReference>
<feature type="domain" description="HTH araC/xylS-type" evidence="7">
    <location>
        <begin position="438"/>
        <end position="536"/>
    </location>
</feature>
<evidence type="ECO:0000256" key="1">
    <source>
        <dbReference type="ARBA" id="ARBA00018672"/>
    </source>
</evidence>
<comment type="function">
    <text evidence="5">May play the central regulatory role in sporulation. It may be an element of the effector pathway responsible for the activation of sporulation genes in response to nutritional stress. Spo0A may act in concert with spo0H (a sigma factor) to control the expression of some genes that are critical to the sporulation process.</text>
</comment>
<dbReference type="PROSITE" id="PS00041">
    <property type="entry name" value="HTH_ARAC_FAMILY_1"/>
    <property type="match status" value="1"/>
</dbReference>
<dbReference type="PROSITE" id="PS50110">
    <property type="entry name" value="RESPONSE_REGULATORY"/>
    <property type="match status" value="1"/>
</dbReference>
<dbReference type="PROSITE" id="PS01124">
    <property type="entry name" value="HTH_ARAC_FAMILY_2"/>
    <property type="match status" value="1"/>
</dbReference>
<keyword evidence="6" id="KW-0597">Phosphoprotein</keyword>
<evidence type="ECO:0000256" key="4">
    <source>
        <dbReference type="ARBA" id="ARBA00023163"/>
    </source>
</evidence>
<feature type="modified residue" description="4-aspartylphosphate" evidence="6">
    <location>
        <position position="59"/>
    </location>
</feature>
<evidence type="ECO:0000256" key="2">
    <source>
        <dbReference type="ARBA" id="ARBA00023015"/>
    </source>
</evidence>
<gene>
    <name evidence="9" type="ORF">V6984_20865</name>
</gene>
<dbReference type="CDD" id="cd17536">
    <property type="entry name" value="REC_YesN-like"/>
    <property type="match status" value="1"/>
</dbReference>
<dbReference type="Gene3D" id="3.40.50.2300">
    <property type="match status" value="1"/>
</dbReference>
<evidence type="ECO:0000259" key="7">
    <source>
        <dbReference type="PROSITE" id="PS01124"/>
    </source>
</evidence>
<dbReference type="InterPro" id="IPR018062">
    <property type="entry name" value="HTH_AraC-typ_CS"/>
</dbReference>
<feature type="domain" description="Response regulatory" evidence="8">
    <location>
        <begin position="7"/>
        <end position="124"/>
    </location>
</feature>
<dbReference type="Gene3D" id="1.10.10.60">
    <property type="entry name" value="Homeodomain-like"/>
    <property type="match status" value="2"/>
</dbReference>
<dbReference type="InterPro" id="IPR018060">
    <property type="entry name" value="HTH_AraC"/>
</dbReference>
<keyword evidence="2" id="KW-0805">Transcription regulation</keyword>
<dbReference type="InterPro" id="IPR001789">
    <property type="entry name" value="Sig_transdc_resp-reg_receiver"/>
</dbReference>
<dbReference type="Pfam" id="PF12833">
    <property type="entry name" value="HTH_18"/>
    <property type="match status" value="1"/>
</dbReference>
<evidence type="ECO:0000313" key="10">
    <source>
        <dbReference type="Proteomes" id="UP001451571"/>
    </source>
</evidence>
<accession>A0ABZ3EUM2</accession>
<evidence type="ECO:0000256" key="6">
    <source>
        <dbReference type="PROSITE-ProRule" id="PRU00169"/>
    </source>
</evidence>
<sequence>MQAKRWRVLIVDDEFRIGMLIRKLIKWEEIGLECVNVVDNGEAAYNIILSEKPDIVITDIKMPKVNGLDLIRMIKEKDEPVKFIVISGYKEFEYAHKALQYGVSDYLLKPIKEEELNKVLKRIQEELIKSHLKQDKEGKIERAITTSVQIIKSNLLNNIIEQTDALSVDEMQEEYNLEFDAAAYRGITIKLDYSDYEKSDRRQDRITVEKLLTIIEKNFEGTVKEQLICEKDNLNIYCLINYDLTDSKQVNNVINRILIEIQEYLLGLEQYKVTIGIGLEKTGVGEIRFSIQEAYQAVQNRIKAGTGRLIYAERLQFIPRTEMQKYLIKYKEQLRMSIETLSKELFENVINQIYGEFQFEENTDFALCYDVANEIIDLYFETISVKNEKEDKLKQFLKNACCHCNTIGNLKGLLKKYLSEDMEARLKILETESVKPIRQAKQYIEEHYNEKIVLEDIAHIVDLNPVYFSVLFKKETGFNFTTYLVNIRMEMAKQMIRTSNKTIAAIADEVGYKDTRYFSQIFTKTVGVKPALYRKLHS</sequence>
<dbReference type="Pfam" id="PF00072">
    <property type="entry name" value="Response_reg"/>
    <property type="match status" value="1"/>
</dbReference>
<dbReference type="SUPFAM" id="SSF46689">
    <property type="entry name" value="Homeodomain-like"/>
    <property type="match status" value="2"/>
</dbReference>
<keyword evidence="3" id="KW-0238">DNA-binding</keyword>
<evidence type="ECO:0000259" key="8">
    <source>
        <dbReference type="PROSITE" id="PS50110"/>
    </source>
</evidence>
<dbReference type="SMART" id="SM00448">
    <property type="entry name" value="REC"/>
    <property type="match status" value="1"/>
</dbReference>
<dbReference type="Proteomes" id="UP001451571">
    <property type="component" value="Chromosome"/>
</dbReference>
<dbReference type="RefSeq" id="WP_342757524.1">
    <property type="nucleotide sequence ID" value="NZ_CP146256.1"/>
</dbReference>
<reference evidence="9 10" key="1">
    <citation type="submission" date="2024-02" db="EMBL/GenBank/DDBJ databases">
        <title>Bacterial strain from lacustrine sediment.</title>
        <authorList>
            <person name="Petit C."/>
            <person name="Fadhlaoui K."/>
        </authorList>
    </citation>
    <scope>NUCLEOTIDE SEQUENCE [LARGE SCALE GENOMIC DNA]</scope>
    <source>
        <strain evidence="9 10">IPX-CK</strain>
    </source>
</reference>
<dbReference type="SUPFAM" id="SSF52172">
    <property type="entry name" value="CheY-like"/>
    <property type="match status" value="1"/>
</dbReference>
<evidence type="ECO:0000256" key="3">
    <source>
        <dbReference type="ARBA" id="ARBA00023125"/>
    </source>
</evidence>
<keyword evidence="4" id="KW-0804">Transcription</keyword>
<name>A0ABZ3EUM2_9FIRM</name>
<evidence type="ECO:0000256" key="5">
    <source>
        <dbReference type="ARBA" id="ARBA00024867"/>
    </source>
</evidence>